<evidence type="ECO:0000313" key="3">
    <source>
        <dbReference type="Proteomes" id="UP001642409"/>
    </source>
</evidence>
<name>A0ABP1HIJ5_9EUKA</name>
<keyword evidence="3" id="KW-1185">Reference proteome</keyword>
<accession>A0ABP1HIJ5</accession>
<feature type="transmembrane region" description="Helical" evidence="1">
    <location>
        <begin position="88"/>
        <end position="112"/>
    </location>
</feature>
<keyword evidence="1" id="KW-1133">Transmembrane helix</keyword>
<keyword evidence="1" id="KW-0472">Membrane</keyword>
<evidence type="ECO:0000313" key="2">
    <source>
        <dbReference type="EMBL" id="CAL5991855.1"/>
    </source>
</evidence>
<feature type="transmembrane region" description="Helical" evidence="1">
    <location>
        <begin position="136"/>
        <end position="156"/>
    </location>
</feature>
<gene>
    <name evidence="2" type="ORF">HINF_LOCUS12294</name>
</gene>
<dbReference type="Proteomes" id="UP001642409">
    <property type="component" value="Unassembled WGS sequence"/>
</dbReference>
<feature type="transmembrane region" description="Helical" evidence="1">
    <location>
        <begin position="42"/>
        <end position="67"/>
    </location>
</feature>
<keyword evidence="1" id="KW-0812">Transmembrane</keyword>
<comment type="caution">
    <text evidence="2">The sequence shown here is derived from an EMBL/GenBank/DDBJ whole genome shotgun (WGS) entry which is preliminary data.</text>
</comment>
<proteinExistence type="predicted"/>
<dbReference type="EMBL" id="CAXDID020000028">
    <property type="protein sequence ID" value="CAL5991855.1"/>
    <property type="molecule type" value="Genomic_DNA"/>
</dbReference>
<protein>
    <submittedName>
        <fullName evidence="2">Hypothetical_protein</fullName>
    </submittedName>
</protein>
<organism evidence="2 3">
    <name type="scientific">Hexamita inflata</name>
    <dbReference type="NCBI Taxonomy" id="28002"/>
    <lineage>
        <taxon>Eukaryota</taxon>
        <taxon>Metamonada</taxon>
        <taxon>Diplomonadida</taxon>
        <taxon>Hexamitidae</taxon>
        <taxon>Hexamitinae</taxon>
        <taxon>Hexamita</taxon>
    </lineage>
</organism>
<reference evidence="2 3" key="1">
    <citation type="submission" date="2024-07" db="EMBL/GenBank/DDBJ databases">
        <authorList>
            <person name="Akdeniz Z."/>
        </authorList>
    </citation>
    <scope>NUCLEOTIDE SEQUENCE [LARGE SCALE GENOMIC DNA]</scope>
</reference>
<sequence length="181" mass="21501">MFGLMLMAGISFIYVTYEHEDICYYIYNNEFHYDINYNEVPIYLGSGVAITIIGSFGMLITLTIMYLQKKTTENYDFQEQGFNIKYRLVFQELLFMFLFLLVAGIILCFIQFKYTQRYYEIDFEHKLSYETRNRKIMIHLDIGIFLALLGFFGILITSNQLSHDYNEIKPRSPSICLYNSE</sequence>
<evidence type="ECO:0000256" key="1">
    <source>
        <dbReference type="SAM" id="Phobius"/>
    </source>
</evidence>